<evidence type="ECO:0000313" key="13">
    <source>
        <dbReference type="EMBL" id="KAL0270084.1"/>
    </source>
</evidence>
<dbReference type="EMBL" id="JARGDH010000004">
    <property type="protein sequence ID" value="KAL0270084.1"/>
    <property type="molecule type" value="Genomic_DNA"/>
</dbReference>
<dbReference type="InterPro" id="IPR058731">
    <property type="entry name" value="Znf-B_box_ZFPL1-like"/>
</dbReference>
<evidence type="ECO:0000256" key="5">
    <source>
        <dbReference type="ARBA" id="ARBA00022723"/>
    </source>
</evidence>
<dbReference type="PROSITE" id="PS50089">
    <property type="entry name" value="ZF_RING_2"/>
    <property type="match status" value="1"/>
</dbReference>
<evidence type="ECO:0000256" key="7">
    <source>
        <dbReference type="ARBA" id="ARBA00022833"/>
    </source>
</evidence>
<keyword evidence="5 11" id="KW-0479">Metal-binding</keyword>
<sequence>MGLCKCPKRKVTNQFCFEHSVNVCEFCMVANHPRCIVQSYLQWLDDSDYNPICELCSKELGNEDCVRLVCYHVFHWACIDKYGHKFPITTAAAGFTCPSCKVCLIPESNLVSPVADILRQRLASVNWARRGLGLPLLIEEHQRTPDTQKVMINDQLSNQNHVRDMNQVQQNCIGSESPHSVVHFEDSSAFSRNENQLPKRVFEDLDDPRSISFDHDEKKYKRKTLLDWFLRWWKSFWRPIPRGRLYYHRYCIRILLLAMISAVTHTSEWQTLRKHSINESIPIVNIAEWVWVIAPRGTLVTLSAVGCQHVR</sequence>
<dbReference type="Pfam" id="PF25993">
    <property type="entry name" value="zf-B_box_ZFPL1"/>
    <property type="match status" value="1"/>
</dbReference>
<keyword evidence="7 11" id="KW-0862">Zinc</keyword>
<dbReference type="InterPro" id="IPR001841">
    <property type="entry name" value="Znf_RING"/>
</dbReference>
<name>A0AAW2HJY8_9NEOP</name>
<dbReference type="Pfam" id="PF25998">
    <property type="entry name" value="U-box_ZFPL1"/>
    <property type="match status" value="1"/>
</dbReference>
<dbReference type="GO" id="GO:0008270">
    <property type="term" value="F:zinc ion binding"/>
    <property type="evidence" value="ECO:0007669"/>
    <property type="project" value="UniProtKB-UniRule"/>
</dbReference>
<evidence type="ECO:0000256" key="3">
    <source>
        <dbReference type="ARBA" id="ARBA00013701"/>
    </source>
</evidence>
<dbReference type="InterPro" id="IPR039043">
    <property type="entry name" value="ZFPL1"/>
</dbReference>
<evidence type="ECO:0000256" key="8">
    <source>
        <dbReference type="ARBA" id="ARBA00022989"/>
    </source>
</evidence>
<dbReference type="PANTHER" id="PTHR12981:SF0">
    <property type="entry name" value="ZINC FINGER PROTEIN-LIKE 1"/>
    <property type="match status" value="1"/>
</dbReference>
<keyword evidence="4" id="KW-0812">Transmembrane</keyword>
<dbReference type="InterPro" id="IPR013083">
    <property type="entry name" value="Znf_RING/FYVE/PHD"/>
</dbReference>
<organism evidence="13">
    <name type="scientific">Menopon gallinae</name>
    <name type="common">poultry shaft louse</name>
    <dbReference type="NCBI Taxonomy" id="328185"/>
    <lineage>
        <taxon>Eukaryota</taxon>
        <taxon>Metazoa</taxon>
        <taxon>Ecdysozoa</taxon>
        <taxon>Arthropoda</taxon>
        <taxon>Hexapoda</taxon>
        <taxon>Insecta</taxon>
        <taxon>Pterygota</taxon>
        <taxon>Neoptera</taxon>
        <taxon>Paraneoptera</taxon>
        <taxon>Psocodea</taxon>
        <taxon>Troctomorpha</taxon>
        <taxon>Phthiraptera</taxon>
        <taxon>Amblycera</taxon>
        <taxon>Menoponidae</taxon>
        <taxon>Menopon</taxon>
    </lineage>
</organism>
<dbReference type="Gene3D" id="3.30.40.10">
    <property type="entry name" value="Zinc/RING finger domain, C3HC4 (zinc finger)"/>
    <property type="match status" value="1"/>
</dbReference>
<dbReference type="GO" id="GO:0016020">
    <property type="term" value="C:membrane"/>
    <property type="evidence" value="ECO:0007669"/>
    <property type="project" value="UniProtKB-SubCell"/>
</dbReference>
<feature type="domain" description="RING-type" evidence="12">
    <location>
        <begin position="53"/>
        <end position="101"/>
    </location>
</feature>
<reference evidence="13" key="1">
    <citation type="journal article" date="2024" name="Gigascience">
        <title>Chromosome-level genome of the poultry shaft louse Menopon gallinae provides insight into the host-switching and adaptive evolution of parasitic lice.</title>
        <authorList>
            <person name="Xu Y."/>
            <person name="Ma L."/>
            <person name="Liu S."/>
            <person name="Liang Y."/>
            <person name="Liu Q."/>
            <person name="He Z."/>
            <person name="Tian L."/>
            <person name="Duan Y."/>
            <person name="Cai W."/>
            <person name="Li H."/>
            <person name="Song F."/>
        </authorList>
    </citation>
    <scope>NUCLEOTIDE SEQUENCE</scope>
    <source>
        <strain evidence="13">Cailab_2023a</strain>
    </source>
</reference>
<evidence type="ECO:0000256" key="10">
    <source>
        <dbReference type="PROSITE-ProRule" id="PRU00175"/>
    </source>
</evidence>
<proteinExistence type="inferred from homology"/>
<keyword evidence="9 11" id="KW-0472">Membrane</keyword>
<comment type="subcellular location">
    <subcellularLocation>
        <location evidence="1 11">Membrane</location>
        <topology evidence="1 11">Single-pass membrane protein</topology>
    </subcellularLocation>
</comment>
<dbReference type="InterPro" id="IPR058730">
    <property type="entry name" value="U-box_ZFPL1-like"/>
</dbReference>
<evidence type="ECO:0000256" key="9">
    <source>
        <dbReference type="ARBA" id="ARBA00023136"/>
    </source>
</evidence>
<evidence type="ECO:0000256" key="11">
    <source>
        <dbReference type="RuleBase" id="RU369078"/>
    </source>
</evidence>
<keyword evidence="8" id="KW-1133">Transmembrane helix</keyword>
<comment type="similarity">
    <text evidence="2 11">Belongs to the ZFPL1 family.</text>
</comment>
<dbReference type="AlphaFoldDB" id="A0AAW2HJY8"/>
<evidence type="ECO:0000256" key="2">
    <source>
        <dbReference type="ARBA" id="ARBA00005561"/>
    </source>
</evidence>
<protein>
    <recommendedName>
        <fullName evidence="3 11">Zinc finger protein-like 1 homolog</fullName>
    </recommendedName>
</protein>
<keyword evidence="6 10" id="KW-0863">Zinc-finger</keyword>
<dbReference type="SMART" id="SM00184">
    <property type="entry name" value="RING"/>
    <property type="match status" value="1"/>
</dbReference>
<evidence type="ECO:0000256" key="1">
    <source>
        <dbReference type="ARBA" id="ARBA00004167"/>
    </source>
</evidence>
<accession>A0AAW2HJY8</accession>
<evidence type="ECO:0000256" key="4">
    <source>
        <dbReference type="ARBA" id="ARBA00022692"/>
    </source>
</evidence>
<evidence type="ECO:0000256" key="6">
    <source>
        <dbReference type="ARBA" id="ARBA00022771"/>
    </source>
</evidence>
<dbReference type="CDD" id="cd16487">
    <property type="entry name" value="mRING-H2-C3DHC3_ZFPL1"/>
    <property type="match status" value="1"/>
</dbReference>
<dbReference type="PANTHER" id="PTHR12981">
    <property type="entry name" value="ZINC FINGER PROTEIN-LIKE 1"/>
    <property type="match status" value="1"/>
</dbReference>
<comment type="caution">
    <text evidence="13">The sequence shown here is derived from an EMBL/GenBank/DDBJ whole genome shotgun (WGS) entry which is preliminary data.</text>
</comment>
<evidence type="ECO:0000259" key="12">
    <source>
        <dbReference type="PROSITE" id="PS50089"/>
    </source>
</evidence>
<dbReference type="SUPFAM" id="SSF57850">
    <property type="entry name" value="RING/U-box"/>
    <property type="match status" value="1"/>
</dbReference>
<gene>
    <name evidence="13" type="ORF">PYX00_007605</name>
</gene>
<dbReference type="GO" id="GO:0005794">
    <property type="term" value="C:Golgi apparatus"/>
    <property type="evidence" value="ECO:0007669"/>
    <property type="project" value="TreeGrafter"/>
</dbReference>